<protein>
    <submittedName>
        <fullName evidence="2">Uncharacterized protein</fullName>
    </submittedName>
</protein>
<proteinExistence type="predicted"/>
<dbReference type="AlphaFoldDB" id="A0A835EDB7"/>
<feature type="region of interest" description="Disordered" evidence="1">
    <location>
        <begin position="60"/>
        <end position="88"/>
    </location>
</feature>
<dbReference type="PANTHER" id="PTHR46934:SF9">
    <property type="entry name" value="MYB_SANT-LIKE DOMAIN-CONTAINING PROTEIN"/>
    <property type="match status" value="1"/>
</dbReference>
<name>A0A835EDB7_9POAL</name>
<evidence type="ECO:0000256" key="1">
    <source>
        <dbReference type="SAM" id="MobiDB-lite"/>
    </source>
</evidence>
<evidence type="ECO:0000313" key="3">
    <source>
        <dbReference type="Proteomes" id="UP000636709"/>
    </source>
</evidence>
<comment type="caution">
    <text evidence="2">The sequence shown here is derived from an EMBL/GenBank/DDBJ whole genome shotgun (WGS) entry which is preliminary data.</text>
</comment>
<organism evidence="2 3">
    <name type="scientific">Digitaria exilis</name>
    <dbReference type="NCBI Taxonomy" id="1010633"/>
    <lineage>
        <taxon>Eukaryota</taxon>
        <taxon>Viridiplantae</taxon>
        <taxon>Streptophyta</taxon>
        <taxon>Embryophyta</taxon>
        <taxon>Tracheophyta</taxon>
        <taxon>Spermatophyta</taxon>
        <taxon>Magnoliopsida</taxon>
        <taxon>Liliopsida</taxon>
        <taxon>Poales</taxon>
        <taxon>Poaceae</taxon>
        <taxon>PACMAD clade</taxon>
        <taxon>Panicoideae</taxon>
        <taxon>Panicodae</taxon>
        <taxon>Paniceae</taxon>
        <taxon>Anthephorinae</taxon>
        <taxon>Digitaria</taxon>
    </lineage>
</organism>
<feature type="compositionally biased region" description="Polar residues" evidence="1">
    <location>
        <begin position="62"/>
        <end position="88"/>
    </location>
</feature>
<dbReference type="Proteomes" id="UP000636709">
    <property type="component" value="Unassembled WGS sequence"/>
</dbReference>
<dbReference type="OrthoDB" id="76215at2759"/>
<keyword evidence="3" id="KW-1185">Reference proteome</keyword>
<sequence length="221" mass="25160">MIIAEPVIWEKLIKDNAKVAKFHRKAFPLFNSLEELYEGSIATGDLNFTSTGLPTQRIELQVQPTPQRTEQQAQRAPSRSEYNNMTSAGTNAFTLGLDGLEGFEAQSAPSSHNTEDQDVPSGKKRKQSQIASKLGDFIDLRKDQIVKIMEKLEEKRVHEEDYSVKKCVSIVDAMEELTDEEKADANEHFQTEMNRQIFVSTTTPRVRLIWLKKKIGQVCFR</sequence>
<dbReference type="PANTHER" id="PTHR46934">
    <property type="entry name" value="MYB_DNA-BIND_3 DOMAIN-CONTAINING PROTEIN-RELATED"/>
    <property type="match status" value="1"/>
</dbReference>
<accession>A0A835EDB7</accession>
<gene>
    <name evidence="2" type="ORF">HU200_047034</name>
</gene>
<reference evidence="2" key="1">
    <citation type="submission" date="2020-07" db="EMBL/GenBank/DDBJ databases">
        <title>Genome sequence and genetic diversity analysis of an under-domesticated orphan crop, white fonio (Digitaria exilis).</title>
        <authorList>
            <person name="Bennetzen J.L."/>
            <person name="Chen S."/>
            <person name="Ma X."/>
            <person name="Wang X."/>
            <person name="Yssel A.E.J."/>
            <person name="Chaluvadi S.R."/>
            <person name="Johnson M."/>
            <person name="Gangashetty P."/>
            <person name="Hamidou F."/>
            <person name="Sanogo M.D."/>
            <person name="Zwaenepoel A."/>
            <person name="Wallace J."/>
            <person name="Van De Peer Y."/>
            <person name="Van Deynze A."/>
        </authorList>
    </citation>
    <scope>NUCLEOTIDE SEQUENCE</scope>
    <source>
        <tissue evidence="2">Leaves</tissue>
    </source>
</reference>
<evidence type="ECO:0000313" key="2">
    <source>
        <dbReference type="EMBL" id="KAF8676477.1"/>
    </source>
</evidence>
<feature type="region of interest" description="Disordered" evidence="1">
    <location>
        <begin position="104"/>
        <end position="128"/>
    </location>
</feature>
<dbReference type="EMBL" id="JACEFO010002165">
    <property type="protein sequence ID" value="KAF8676477.1"/>
    <property type="molecule type" value="Genomic_DNA"/>
</dbReference>